<evidence type="ECO:0000313" key="3">
    <source>
        <dbReference type="Proteomes" id="UP000182719"/>
    </source>
</evidence>
<evidence type="ECO:0000313" key="2">
    <source>
        <dbReference type="EMBL" id="SEK76241.1"/>
    </source>
</evidence>
<organism evidence="2 3">
    <name type="scientific">Stigmatella aurantiaca</name>
    <dbReference type="NCBI Taxonomy" id="41"/>
    <lineage>
        <taxon>Bacteria</taxon>
        <taxon>Pseudomonadati</taxon>
        <taxon>Myxococcota</taxon>
        <taxon>Myxococcia</taxon>
        <taxon>Myxococcales</taxon>
        <taxon>Cystobacterineae</taxon>
        <taxon>Archangiaceae</taxon>
        <taxon>Stigmatella</taxon>
    </lineage>
</organism>
<feature type="region of interest" description="Disordered" evidence="1">
    <location>
        <begin position="1"/>
        <end position="27"/>
    </location>
</feature>
<feature type="compositionally biased region" description="Basic and acidic residues" evidence="1">
    <location>
        <begin position="1"/>
        <end position="24"/>
    </location>
</feature>
<feature type="region of interest" description="Disordered" evidence="1">
    <location>
        <begin position="119"/>
        <end position="165"/>
    </location>
</feature>
<dbReference type="AlphaFoldDB" id="A0A1H7JNR7"/>
<accession>A0A1H7JNR7</accession>
<sequence length="165" mass="18118">MPGDRDEFPPDPLDDAHHPDREGRPGFVPEFVRKAAVAGLGAIFMTEEGIRGLAGQLKLPKEMLGHIVNQAEKTKEEIGRVVSEEVRRFLQSEKLREEFIKLLSGMTLEVKAQIRLLPPDEKPLETKDASGEPAAPAQAAPAAAPKVVVTEINTRRGGKRTPKKE</sequence>
<feature type="compositionally biased region" description="Low complexity" evidence="1">
    <location>
        <begin position="133"/>
        <end position="145"/>
    </location>
</feature>
<dbReference type="OrthoDB" id="5512860at2"/>
<name>A0A1H7JNR7_STIAU</name>
<proteinExistence type="predicted"/>
<dbReference type="RefSeq" id="WP_075005419.1">
    <property type="nucleotide sequence ID" value="NZ_FOAP01000002.1"/>
</dbReference>
<evidence type="ECO:0000256" key="1">
    <source>
        <dbReference type="SAM" id="MobiDB-lite"/>
    </source>
</evidence>
<keyword evidence="3" id="KW-1185">Reference proteome</keyword>
<feature type="compositionally biased region" description="Basic and acidic residues" evidence="1">
    <location>
        <begin position="119"/>
        <end position="130"/>
    </location>
</feature>
<protein>
    <submittedName>
        <fullName evidence="2">Uncharacterized protein</fullName>
    </submittedName>
</protein>
<dbReference type="Proteomes" id="UP000182719">
    <property type="component" value="Unassembled WGS sequence"/>
</dbReference>
<gene>
    <name evidence="2" type="ORF">SAMN05444354_102277</name>
</gene>
<reference evidence="3" key="1">
    <citation type="submission" date="2016-10" db="EMBL/GenBank/DDBJ databases">
        <authorList>
            <person name="Varghese N."/>
            <person name="Submissions S."/>
        </authorList>
    </citation>
    <scope>NUCLEOTIDE SEQUENCE [LARGE SCALE GENOMIC DNA]</scope>
    <source>
        <strain evidence="3">DSM 17044</strain>
    </source>
</reference>
<feature type="compositionally biased region" description="Basic residues" evidence="1">
    <location>
        <begin position="156"/>
        <end position="165"/>
    </location>
</feature>
<dbReference type="EMBL" id="FOAP01000002">
    <property type="protein sequence ID" value="SEK76241.1"/>
    <property type="molecule type" value="Genomic_DNA"/>
</dbReference>